<dbReference type="GO" id="GO:0003700">
    <property type="term" value="F:DNA-binding transcription factor activity"/>
    <property type="evidence" value="ECO:0007669"/>
    <property type="project" value="TreeGrafter"/>
</dbReference>
<dbReference type="RefSeq" id="WP_031219333.1">
    <property type="nucleotide sequence ID" value="NZ_AURB01000200.1"/>
</dbReference>
<dbReference type="Proteomes" id="UP000829401">
    <property type="component" value="Chromosome"/>
</dbReference>
<dbReference type="GO" id="GO:0045892">
    <property type="term" value="P:negative regulation of DNA-templated transcription"/>
    <property type="evidence" value="ECO:0007669"/>
    <property type="project" value="TreeGrafter"/>
</dbReference>
<dbReference type="GO" id="GO:0003677">
    <property type="term" value="F:DNA binding"/>
    <property type="evidence" value="ECO:0007669"/>
    <property type="project" value="UniProtKB-KW"/>
</dbReference>
<keyword evidence="1" id="KW-0805">Transcription regulation</keyword>
<dbReference type="Pfam" id="PF01614">
    <property type="entry name" value="IclR_C"/>
    <property type="match status" value="1"/>
</dbReference>
<dbReference type="SUPFAM" id="SSF46785">
    <property type="entry name" value="Winged helix' DNA-binding domain"/>
    <property type="match status" value="1"/>
</dbReference>
<dbReference type="InterPro" id="IPR036390">
    <property type="entry name" value="WH_DNA-bd_sf"/>
</dbReference>
<keyword evidence="3" id="KW-0804">Transcription</keyword>
<proteinExistence type="predicted"/>
<dbReference type="Gene3D" id="3.30.450.40">
    <property type="match status" value="1"/>
</dbReference>
<dbReference type="PANTHER" id="PTHR30136">
    <property type="entry name" value="HELIX-TURN-HELIX TRANSCRIPTIONAL REGULATOR, ICLR FAMILY"/>
    <property type="match status" value="1"/>
</dbReference>
<dbReference type="InterPro" id="IPR036388">
    <property type="entry name" value="WH-like_DNA-bd_sf"/>
</dbReference>
<protein>
    <submittedName>
        <fullName evidence="6">IclR family transcriptional regulator</fullName>
    </submittedName>
</protein>
<dbReference type="KEGG" id="aaco:K1I37_14070"/>
<keyword evidence="2" id="KW-0238">DNA-binding</keyword>
<reference evidence="7" key="1">
    <citation type="journal article" date="2022" name="G3 (Bethesda)">
        <title>Unveiling the complete genome sequence of Alicyclobacillus acidoterrestris DSM 3922T, a taint-producing strain.</title>
        <authorList>
            <person name="Leonardo I.C."/>
            <person name="Barreto Crespo M.T."/>
            <person name="Gaspar F.B."/>
        </authorList>
    </citation>
    <scope>NUCLEOTIDE SEQUENCE [LARGE SCALE GENOMIC DNA]</scope>
    <source>
        <strain evidence="7">DSM 3922</strain>
    </source>
</reference>
<evidence type="ECO:0000259" key="5">
    <source>
        <dbReference type="PROSITE" id="PS51078"/>
    </source>
</evidence>
<dbReference type="PROSITE" id="PS51078">
    <property type="entry name" value="ICLR_ED"/>
    <property type="match status" value="1"/>
</dbReference>
<organism evidence="6 7">
    <name type="scientific">Alicyclobacillus acidoterrestris (strain ATCC 49025 / DSM 3922 / CIP 106132 / NCIMB 13137 / GD3B)</name>
    <dbReference type="NCBI Taxonomy" id="1356854"/>
    <lineage>
        <taxon>Bacteria</taxon>
        <taxon>Bacillati</taxon>
        <taxon>Bacillota</taxon>
        <taxon>Bacilli</taxon>
        <taxon>Bacillales</taxon>
        <taxon>Alicyclobacillaceae</taxon>
        <taxon>Alicyclobacillus</taxon>
    </lineage>
</organism>
<evidence type="ECO:0000256" key="1">
    <source>
        <dbReference type="ARBA" id="ARBA00023015"/>
    </source>
</evidence>
<gene>
    <name evidence="6" type="ORF">K1I37_14070</name>
</gene>
<evidence type="ECO:0000313" key="7">
    <source>
        <dbReference type="Proteomes" id="UP000829401"/>
    </source>
</evidence>
<dbReference type="InterPro" id="IPR014757">
    <property type="entry name" value="Tscrpt_reg_IclR_C"/>
</dbReference>
<dbReference type="PANTHER" id="PTHR30136:SF24">
    <property type="entry name" value="HTH-TYPE TRANSCRIPTIONAL REPRESSOR ALLR"/>
    <property type="match status" value="1"/>
</dbReference>
<dbReference type="InterPro" id="IPR050707">
    <property type="entry name" value="HTH_MetabolicPath_Reg"/>
</dbReference>
<dbReference type="SUPFAM" id="SSF55781">
    <property type="entry name" value="GAF domain-like"/>
    <property type="match status" value="1"/>
</dbReference>
<evidence type="ECO:0000259" key="4">
    <source>
        <dbReference type="PROSITE" id="PS51077"/>
    </source>
</evidence>
<evidence type="ECO:0000256" key="2">
    <source>
        <dbReference type="ARBA" id="ARBA00023125"/>
    </source>
</evidence>
<dbReference type="PROSITE" id="PS51077">
    <property type="entry name" value="HTH_ICLR"/>
    <property type="match status" value="1"/>
</dbReference>
<dbReference type="SMART" id="SM00346">
    <property type="entry name" value="HTH_ICLR"/>
    <property type="match status" value="1"/>
</dbReference>
<sequence length="261" mass="29647">MEGGFSISQNHTVVKSLEVLNLFLKEAHLNLNQMTDRLRQPKTSVYRMVRSLEEVGFLTRDEDGKYRLGLMLLQFGQLVSERLDVRRLALPVMERLRDDTDEAVNLIVRDGYEAVYIEKVNTMHPVRVYNERPGLRVPLYAGACPRILLTYMEKEEQEQYLLDVQLHAVGHATITDVGELRRVLDEAKERGYTISHSELLDGTSAVAAPIFNHRGEIVAGISVVGLTSRFTPEVIPDFIEKVKQAAEICSTQLGFQHQKQV</sequence>
<dbReference type="InterPro" id="IPR005471">
    <property type="entry name" value="Tscrpt_reg_IclR_N"/>
</dbReference>
<dbReference type="OrthoDB" id="9791752at2"/>
<evidence type="ECO:0000256" key="3">
    <source>
        <dbReference type="ARBA" id="ARBA00023163"/>
    </source>
</evidence>
<name>A0A9E6ZII6_ALIAG</name>
<dbReference type="Gene3D" id="1.10.10.10">
    <property type="entry name" value="Winged helix-like DNA-binding domain superfamily/Winged helix DNA-binding domain"/>
    <property type="match status" value="1"/>
</dbReference>
<feature type="domain" description="HTH iclR-type" evidence="4">
    <location>
        <begin position="10"/>
        <end position="70"/>
    </location>
</feature>
<accession>A0A9E6ZII6</accession>
<dbReference type="Pfam" id="PF09339">
    <property type="entry name" value="HTH_IclR"/>
    <property type="match status" value="1"/>
</dbReference>
<dbReference type="AlphaFoldDB" id="A0A9E6ZII6"/>
<keyword evidence="7" id="KW-1185">Reference proteome</keyword>
<dbReference type="InterPro" id="IPR029016">
    <property type="entry name" value="GAF-like_dom_sf"/>
</dbReference>
<feature type="domain" description="IclR-ED" evidence="5">
    <location>
        <begin position="71"/>
        <end position="255"/>
    </location>
</feature>
<dbReference type="EMBL" id="CP080467">
    <property type="protein sequence ID" value="UNO47806.1"/>
    <property type="molecule type" value="Genomic_DNA"/>
</dbReference>
<evidence type="ECO:0000313" key="6">
    <source>
        <dbReference type="EMBL" id="UNO47806.1"/>
    </source>
</evidence>